<sequence length="235" mass="27256">MKTGDEPETGTMCGRYNIIDDPFTRDLLEALDIEARLTTRYNIAPTEEVPVIRRREDHYELVSMHWWLIPSWVREPGTRYSMFNARAETLNESPAFRAPFRHQRCIVPASSFIEWHTEPGGKQPWLIRPCDGAIAFAGIWDHWGQGQDSILSCCIVTCEAVAQFRDIHNRMPVMLRPDQFERWLDPASDSGSLLPWLLPQLPGPFELWPIDPHINNARHKETPVMIGDRRQIRDD</sequence>
<evidence type="ECO:0000256" key="5">
    <source>
        <dbReference type="ARBA" id="ARBA00023124"/>
    </source>
</evidence>
<dbReference type="Pfam" id="PF02586">
    <property type="entry name" value="SRAP"/>
    <property type="match status" value="1"/>
</dbReference>
<dbReference type="SUPFAM" id="SSF143081">
    <property type="entry name" value="BB1717-like"/>
    <property type="match status" value="1"/>
</dbReference>
<dbReference type="PANTHER" id="PTHR13604:SF0">
    <property type="entry name" value="ABASIC SITE PROCESSING PROTEIN HMCES"/>
    <property type="match status" value="1"/>
</dbReference>
<gene>
    <name evidence="9" type="ORF">ACFQDL_27850</name>
</gene>
<dbReference type="InterPro" id="IPR003738">
    <property type="entry name" value="SRAP"/>
</dbReference>
<comment type="similarity">
    <text evidence="1 8">Belongs to the SOS response-associated peptidase family.</text>
</comment>
<accession>A0ABW2A7U1</accession>
<evidence type="ECO:0000256" key="2">
    <source>
        <dbReference type="ARBA" id="ARBA00022670"/>
    </source>
</evidence>
<evidence type="ECO:0000256" key="3">
    <source>
        <dbReference type="ARBA" id="ARBA00022763"/>
    </source>
</evidence>
<evidence type="ECO:0000256" key="8">
    <source>
        <dbReference type="RuleBase" id="RU364100"/>
    </source>
</evidence>
<keyword evidence="10" id="KW-1185">Reference proteome</keyword>
<dbReference type="PANTHER" id="PTHR13604">
    <property type="entry name" value="DC12-RELATED"/>
    <property type="match status" value="1"/>
</dbReference>
<dbReference type="Proteomes" id="UP001596422">
    <property type="component" value="Unassembled WGS sequence"/>
</dbReference>
<keyword evidence="7" id="KW-0456">Lyase</keyword>
<dbReference type="EMBL" id="JBHSWE010000001">
    <property type="protein sequence ID" value="MFC6673476.1"/>
    <property type="molecule type" value="Genomic_DNA"/>
</dbReference>
<keyword evidence="3" id="KW-0227">DNA damage</keyword>
<evidence type="ECO:0000256" key="6">
    <source>
        <dbReference type="ARBA" id="ARBA00023125"/>
    </source>
</evidence>
<comment type="caution">
    <text evidence="9">The sequence shown here is derived from an EMBL/GenBank/DDBJ whole genome shotgun (WGS) entry which is preliminary data.</text>
</comment>
<organism evidence="9 10">
    <name type="scientific">Marinobacterium aestuariivivens</name>
    <dbReference type="NCBI Taxonomy" id="1698799"/>
    <lineage>
        <taxon>Bacteria</taxon>
        <taxon>Pseudomonadati</taxon>
        <taxon>Pseudomonadota</taxon>
        <taxon>Gammaproteobacteria</taxon>
        <taxon>Oceanospirillales</taxon>
        <taxon>Oceanospirillaceae</taxon>
        <taxon>Marinobacterium</taxon>
    </lineage>
</organism>
<evidence type="ECO:0000256" key="1">
    <source>
        <dbReference type="ARBA" id="ARBA00008136"/>
    </source>
</evidence>
<evidence type="ECO:0000313" key="9">
    <source>
        <dbReference type="EMBL" id="MFC6673476.1"/>
    </source>
</evidence>
<protein>
    <recommendedName>
        <fullName evidence="8">Abasic site processing protein</fullName>
        <ecNumber evidence="8">3.4.-.-</ecNumber>
    </recommendedName>
</protein>
<dbReference type="GO" id="GO:0016787">
    <property type="term" value="F:hydrolase activity"/>
    <property type="evidence" value="ECO:0007669"/>
    <property type="project" value="UniProtKB-KW"/>
</dbReference>
<keyword evidence="2 8" id="KW-0645">Protease</keyword>
<evidence type="ECO:0000313" key="10">
    <source>
        <dbReference type="Proteomes" id="UP001596422"/>
    </source>
</evidence>
<keyword evidence="4 8" id="KW-0378">Hydrolase</keyword>
<name>A0ABW2A7U1_9GAMM</name>
<evidence type="ECO:0000256" key="4">
    <source>
        <dbReference type="ARBA" id="ARBA00022801"/>
    </source>
</evidence>
<proteinExistence type="inferred from homology"/>
<keyword evidence="6" id="KW-0238">DNA-binding</keyword>
<dbReference type="Gene3D" id="3.90.1680.10">
    <property type="entry name" value="SOS response associated peptidase-like"/>
    <property type="match status" value="1"/>
</dbReference>
<reference evidence="10" key="1">
    <citation type="journal article" date="2019" name="Int. J. Syst. Evol. Microbiol.">
        <title>The Global Catalogue of Microorganisms (GCM) 10K type strain sequencing project: providing services to taxonomists for standard genome sequencing and annotation.</title>
        <authorList>
            <consortium name="The Broad Institute Genomics Platform"/>
            <consortium name="The Broad Institute Genome Sequencing Center for Infectious Disease"/>
            <person name="Wu L."/>
            <person name="Ma J."/>
        </authorList>
    </citation>
    <scope>NUCLEOTIDE SEQUENCE [LARGE SCALE GENOMIC DNA]</scope>
    <source>
        <strain evidence="10">NBRC 111756</strain>
    </source>
</reference>
<keyword evidence="5" id="KW-0190">Covalent protein-DNA linkage</keyword>
<dbReference type="InterPro" id="IPR036590">
    <property type="entry name" value="SRAP-like"/>
</dbReference>
<dbReference type="EC" id="3.4.-.-" evidence="8"/>
<evidence type="ECO:0000256" key="7">
    <source>
        <dbReference type="ARBA" id="ARBA00023239"/>
    </source>
</evidence>